<dbReference type="EMBL" id="JAIQCV010000001">
    <property type="protein sequence ID" value="KAH1130014.1"/>
    <property type="molecule type" value="Genomic_DNA"/>
</dbReference>
<reference evidence="1 2" key="1">
    <citation type="journal article" date="2021" name="Plant Biotechnol. J.">
        <title>Multi-omics assisted identification of the key and species-specific regulatory components of drought-tolerant mechanisms in Gossypium stocksii.</title>
        <authorList>
            <person name="Yu D."/>
            <person name="Ke L."/>
            <person name="Zhang D."/>
            <person name="Wu Y."/>
            <person name="Sun Y."/>
            <person name="Mei J."/>
            <person name="Sun J."/>
            <person name="Sun Y."/>
        </authorList>
    </citation>
    <scope>NUCLEOTIDE SEQUENCE [LARGE SCALE GENOMIC DNA]</scope>
    <source>
        <strain evidence="2">cv. E1</strain>
        <tissue evidence="1">Leaf</tissue>
    </source>
</reference>
<comment type="caution">
    <text evidence="1">The sequence shown here is derived from an EMBL/GenBank/DDBJ whole genome shotgun (WGS) entry which is preliminary data.</text>
</comment>
<evidence type="ECO:0000313" key="1">
    <source>
        <dbReference type="EMBL" id="KAH1130014.1"/>
    </source>
</evidence>
<dbReference type="AlphaFoldDB" id="A0A9D3WIX2"/>
<dbReference type="PANTHER" id="PTHR46890">
    <property type="entry name" value="NON-LTR RETROLELEMENT REVERSE TRANSCRIPTASE-LIKE PROTEIN-RELATED"/>
    <property type="match status" value="1"/>
</dbReference>
<accession>A0A9D3WIX2</accession>
<dbReference type="OrthoDB" id="1002573at2759"/>
<dbReference type="Proteomes" id="UP000828251">
    <property type="component" value="Unassembled WGS sequence"/>
</dbReference>
<organism evidence="1 2">
    <name type="scientific">Gossypium stocksii</name>
    <dbReference type="NCBI Taxonomy" id="47602"/>
    <lineage>
        <taxon>Eukaryota</taxon>
        <taxon>Viridiplantae</taxon>
        <taxon>Streptophyta</taxon>
        <taxon>Embryophyta</taxon>
        <taxon>Tracheophyta</taxon>
        <taxon>Spermatophyta</taxon>
        <taxon>Magnoliopsida</taxon>
        <taxon>eudicotyledons</taxon>
        <taxon>Gunneridae</taxon>
        <taxon>Pentapetalae</taxon>
        <taxon>rosids</taxon>
        <taxon>malvids</taxon>
        <taxon>Malvales</taxon>
        <taxon>Malvaceae</taxon>
        <taxon>Malvoideae</taxon>
        <taxon>Gossypium</taxon>
    </lineage>
</organism>
<gene>
    <name evidence="1" type="ORF">J1N35_001392</name>
</gene>
<evidence type="ECO:0000313" key="2">
    <source>
        <dbReference type="Proteomes" id="UP000828251"/>
    </source>
</evidence>
<evidence type="ECO:0008006" key="3">
    <source>
        <dbReference type="Google" id="ProtNLM"/>
    </source>
</evidence>
<sequence length="206" mass="23772">MLFWIRMKKRGGRVIGTRCALFGEFMDSIDQAELEIREELEFVVHHEELLWRQKARCDCNLYGEQSRKIGSLRDLQFLNMVVSDEEIKKTLFDMATLKALGSDGLHAIFYQSQWEFVGPSICTWVKKNSNGSIDPDLNNSFIVFIPKVQHPECFSLFCPISLCSVLYKLVMKVIANRFKMVFPKLIGPEQVKFVAGRNINDNIIIT</sequence>
<keyword evidence="2" id="KW-1185">Reference proteome</keyword>
<dbReference type="InterPro" id="IPR052343">
    <property type="entry name" value="Retrotransposon-Effector_Assoc"/>
</dbReference>
<proteinExistence type="predicted"/>
<name>A0A9D3WIX2_9ROSI</name>
<dbReference type="PANTHER" id="PTHR46890:SF48">
    <property type="entry name" value="RNA-DIRECTED DNA POLYMERASE"/>
    <property type="match status" value="1"/>
</dbReference>
<protein>
    <recommendedName>
        <fullName evidence="3">Reverse transcriptase domain-containing protein</fullName>
    </recommendedName>
</protein>